<name>A0ABW8LGP4_9ACTN</name>
<evidence type="ECO:0000313" key="1">
    <source>
        <dbReference type="EMBL" id="MFK4265086.1"/>
    </source>
</evidence>
<accession>A0ABW8LGP4</accession>
<dbReference type="EMBL" id="JBJDQH010000003">
    <property type="protein sequence ID" value="MFK4265086.1"/>
    <property type="molecule type" value="Genomic_DNA"/>
</dbReference>
<dbReference type="Pfam" id="PF04402">
    <property type="entry name" value="SIMPL"/>
    <property type="match status" value="1"/>
</dbReference>
<comment type="caution">
    <text evidence="1">The sequence shown here is derived from an EMBL/GenBank/DDBJ whole genome shotgun (WGS) entry which is preliminary data.</text>
</comment>
<keyword evidence="2" id="KW-1185">Reference proteome</keyword>
<evidence type="ECO:0000313" key="2">
    <source>
        <dbReference type="Proteomes" id="UP001620295"/>
    </source>
</evidence>
<reference evidence="1 2" key="1">
    <citation type="submission" date="2024-11" db="EMBL/GenBank/DDBJ databases">
        <title>The Natural Products Discovery Center: Release of the First 8490 Sequenced Strains for Exploring Actinobacteria Biosynthetic Diversity.</title>
        <authorList>
            <person name="Kalkreuter E."/>
            <person name="Kautsar S.A."/>
            <person name="Yang D."/>
            <person name="Bader C.D."/>
            <person name="Teijaro C.N."/>
            <person name="Fluegel L."/>
            <person name="Davis C.M."/>
            <person name="Simpson J.R."/>
            <person name="Lauterbach L."/>
            <person name="Steele A.D."/>
            <person name="Gui C."/>
            <person name="Meng S."/>
            <person name="Li G."/>
            <person name="Viehrig K."/>
            <person name="Ye F."/>
            <person name="Su P."/>
            <person name="Kiefer A.F."/>
            <person name="Nichols A."/>
            <person name="Cepeda A.J."/>
            <person name="Yan W."/>
            <person name="Fan B."/>
            <person name="Jiang Y."/>
            <person name="Adhikari A."/>
            <person name="Zheng C.-J."/>
            <person name="Schuster L."/>
            <person name="Cowan T.M."/>
            <person name="Smanski M.J."/>
            <person name="Chevrette M.G."/>
            <person name="De Carvalho L.P.S."/>
            <person name="Shen B."/>
        </authorList>
    </citation>
    <scope>NUCLEOTIDE SEQUENCE [LARGE SCALE GENOMIC DNA]</scope>
    <source>
        <strain evidence="1 2">NPDC020863</strain>
    </source>
</reference>
<dbReference type="PANTHER" id="PTHR34387">
    <property type="entry name" value="SLR1258 PROTEIN"/>
    <property type="match status" value="1"/>
</dbReference>
<dbReference type="InterPro" id="IPR007497">
    <property type="entry name" value="SIMPL/DUF541"/>
</dbReference>
<protein>
    <submittedName>
        <fullName evidence="1">SIMPL domain-containing protein</fullName>
    </submittedName>
</protein>
<dbReference type="Proteomes" id="UP001620295">
    <property type="component" value="Unassembled WGS sequence"/>
</dbReference>
<dbReference type="InterPro" id="IPR052022">
    <property type="entry name" value="26kDa_periplasmic_antigen"/>
</dbReference>
<dbReference type="Gene3D" id="3.30.70.2970">
    <property type="entry name" value="Protein of unknown function (DUF541), domain 2"/>
    <property type="match status" value="1"/>
</dbReference>
<sequence length="237" mass="25597">MDHASPQPTTALPYGTPETPRVAVRGEARLEVDPEIAHLSITVSARGSDRRTALEDLTRRNAQVLDLVKSYGQAVEKLETGAFAITPQLTAKGRHERIHAYHGRVHLSVTVADFTALGELSTRLADLELTQVVGPTWALRPDSPAHAEARRQAVREAVQRAREYAGALDARLTALVELADLDSENANQPYPVAYAAAPRGAGYGGAPQAAPALDLEPQRQTVYAQVNARFTMSPPQL</sequence>
<organism evidence="1 2">
    <name type="scientific">Streptomyces milbemycinicus</name>
    <dbReference type="NCBI Taxonomy" id="476552"/>
    <lineage>
        <taxon>Bacteria</taxon>
        <taxon>Bacillati</taxon>
        <taxon>Actinomycetota</taxon>
        <taxon>Actinomycetes</taxon>
        <taxon>Kitasatosporales</taxon>
        <taxon>Streptomycetaceae</taxon>
        <taxon>Streptomyces</taxon>
    </lineage>
</organism>
<dbReference type="RefSeq" id="WP_358703579.1">
    <property type="nucleotide sequence ID" value="NZ_JBFACG010000011.1"/>
</dbReference>
<gene>
    <name evidence="1" type="ORF">ACI2L5_09090</name>
</gene>
<dbReference type="PANTHER" id="PTHR34387:SF1">
    <property type="entry name" value="PERIPLASMIC IMMUNOGENIC PROTEIN"/>
    <property type="match status" value="1"/>
</dbReference>
<proteinExistence type="predicted"/>
<dbReference type="Gene3D" id="3.30.110.170">
    <property type="entry name" value="Protein of unknown function (DUF541), domain 1"/>
    <property type="match status" value="1"/>
</dbReference>